<comment type="subcellular location">
    <subcellularLocation>
        <location evidence="1">Membrane</location>
        <topology evidence="1">Multi-pass membrane protein</topology>
    </subcellularLocation>
</comment>
<feature type="transmembrane region" description="Helical" evidence="6">
    <location>
        <begin position="25"/>
        <end position="49"/>
    </location>
</feature>
<evidence type="ECO:0000256" key="5">
    <source>
        <dbReference type="ARBA" id="ARBA00023136"/>
    </source>
</evidence>
<dbReference type="InterPro" id="IPR036938">
    <property type="entry name" value="PAP2/HPO_sf"/>
</dbReference>
<protein>
    <recommendedName>
        <fullName evidence="7">Phosphatidic acid phosphatase type 2/haloperoxidase domain-containing protein</fullName>
    </recommendedName>
</protein>
<gene>
    <name evidence="8" type="ORF">HANVADRAFT_41907</name>
</gene>
<evidence type="ECO:0000313" key="8">
    <source>
        <dbReference type="EMBL" id="OBA25563.1"/>
    </source>
</evidence>
<feature type="domain" description="Phosphatidic acid phosphatase type 2/haloperoxidase" evidence="7">
    <location>
        <begin position="56"/>
        <end position="182"/>
    </location>
</feature>
<dbReference type="UniPathway" id="UPA00378"/>
<evidence type="ECO:0000256" key="3">
    <source>
        <dbReference type="ARBA" id="ARBA00022801"/>
    </source>
</evidence>
<dbReference type="CDD" id="cd03382">
    <property type="entry name" value="PAP2_dolichyldiphosphatase"/>
    <property type="match status" value="1"/>
</dbReference>
<keyword evidence="3" id="KW-0378">Hydrolase</keyword>
<proteinExistence type="predicted"/>
<organism evidence="8 9">
    <name type="scientific">Hanseniaspora valbyensis NRRL Y-1626</name>
    <dbReference type="NCBI Taxonomy" id="766949"/>
    <lineage>
        <taxon>Eukaryota</taxon>
        <taxon>Fungi</taxon>
        <taxon>Dikarya</taxon>
        <taxon>Ascomycota</taxon>
        <taxon>Saccharomycotina</taxon>
        <taxon>Saccharomycetes</taxon>
        <taxon>Saccharomycodales</taxon>
        <taxon>Saccharomycodaceae</taxon>
        <taxon>Hanseniaspora</taxon>
    </lineage>
</organism>
<dbReference type="SMART" id="SM00014">
    <property type="entry name" value="acidPPc"/>
    <property type="match status" value="1"/>
</dbReference>
<comment type="caution">
    <text evidence="8">The sequence shown here is derived from an EMBL/GenBank/DDBJ whole genome shotgun (WGS) entry which is preliminary data.</text>
</comment>
<evidence type="ECO:0000256" key="1">
    <source>
        <dbReference type="ARBA" id="ARBA00004141"/>
    </source>
</evidence>
<reference evidence="9" key="1">
    <citation type="journal article" date="2016" name="Proc. Natl. Acad. Sci. U.S.A.">
        <title>Comparative genomics of biotechnologically important yeasts.</title>
        <authorList>
            <person name="Riley R."/>
            <person name="Haridas S."/>
            <person name="Wolfe K.H."/>
            <person name="Lopes M.R."/>
            <person name="Hittinger C.T."/>
            <person name="Goeker M."/>
            <person name="Salamov A.A."/>
            <person name="Wisecaver J.H."/>
            <person name="Long T.M."/>
            <person name="Calvey C.H."/>
            <person name="Aerts A.L."/>
            <person name="Barry K.W."/>
            <person name="Choi C."/>
            <person name="Clum A."/>
            <person name="Coughlan A.Y."/>
            <person name="Deshpande S."/>
            <person name="Douglass A.P."/>
            <person name="Hanson S.J."/>
            <person name="Klenk H.-P."/>
            <person name="LaButti K.M."/>
            <person name="Lapidus A."/>
            <person name="Lindquist E.A."/>
            <person name="Lipzen A.M."/>
            <person name="Meier-Kolthoff J.P."/>
            <person name="Ohm R.A."/>
            <person name="Otillar R.P."/>
            <person name="Pangilinan J.L."/>
            <person name="Peng Y."/>
            <person name="Rokas A."/>
            <person name="Rosa C.A."/>
            <person name="Scheuner C."/>
            <person name="Sibirny A.A."/>
            <person name="Slot J.C."/>
            <person name="Stielow J.B."/>
            <person name="Sun H."/>
            <person name="Kurtzman C.P."/>
            <person name="Blackwell M."/>
            <person name="Grigoriev I.V."/>
            <person name="Jeffries T.W."/>
        </authorList>
    </citation>
    <scope>NUCLEOTIDE SEQUENCE [LARGE SCALE GENOMIC DNA]</scope>
    <source>
        <strain evidence="9">NRRL Y-1626</strain>
    </source>
</reference>
<dbReference type="Proteomes" id="UP000092321">
    <property type="component" value="Unassembled WGS sequence"/>
</dbReference>
<feature type="transmembrane region" description="Helical" evidence="6">
    <location>
        <begin position="167"/>
        <end position="188"/>
    </location>
</feature>
<dbReference type="InterPro" id="IPR000326">
    <property type="entry name" value="PAP2/HPO"/>
</dbReference>
<dbReference type="InterPro" id="IPR039667">
    <property type="entry name" value="Dolichyldiphosphatase_PAP2"/>
</dbReference>
<keyword evidence="2 6" id="KW-0812">Transmembrane</keyword>
<feature type="transmembrane region" description="Helical" evidence="6">
    <location>
        <begin position="110"/>
        <end position="128"/>
    </location>
</feature>
<dbReference type="GO" id="GO:0042392">
    <property type="term" value="F:sphingosine-1-phosphate phosphatase activity"/>
    <property type="evidence" value="ECO:0007669"/>
    <property type="project" value="TreeGrafter"/>
</dbReference>
<dbReference type="SUPFAM" id="SSF48317">
    <property type="entry name" value="Acid phosphatase/Vanadium-dependent haloperoxidase"/>
    <property type="match status" value="1"/>
</dbReference>
<evidence type="ECO:0000256" key="2">
    <source>
        <dbReference type="ARBA" id="ARBA00022692"/>
    </source>
</evidence>
<keyword evidence="9" id="KW-1185">Reference proteome</keyword>
<evidence type="ECO:0000256" key="6">
    <source>
        <dbReference type="SAM" id="Phobius"/>
    </source>
</evidence>
<evidence type="ECO:0000259" key="7">
    <source>
        <dbReference type="SMART" id="SM00014"/>
    </source>
</evidence>
<dbReference type="OrthoDB" id="302705at2759"/>
<dbReference type="Gene3D" id="1.20.144.10">
    <property type="entry name" value="Phosphatidic acid phosphatase type 2/haloperoxidase"/>
    <property type="match status" value="1"/>
</dbReference>
<sequence>MDGSSLHKNLIPFDDTFVLYNSDDILSFGLVYFTLLPIFVMVFIFSWFITTRELESCILAAGHVVNDIINNIVKNIVKEKRPLGLFANESSFQKNSNRSGYGMPSAHSQFMGFLTGYMILRVLFFWRFDKSIKGLLCKYLGLLLLIVSTGLVAFSRVYLGYHSTKQVSVGVSLGLFLGSSYFVVIQYIRRLGICDWMMTWEVSKFFCIKDSSYRGSKSLSEERKDWEKRCEEEAQVLKTNKIE</sequence>
<keyword evidence="5 6" id="KW-0472">Membrane</keyword>
<dbReference type="GO" id="GO:0006629">
    <property type="term" value="P:lipid metabolic process"/>
    <property type="evidence" value="ECO:0007669"/>
    <property type="project" value="UniProtKB-ARBA"/>
</dbReference>
<name>A0A1B7TA26_9ASCO</name>
<dbReference type="Pfam" id="PF01569">
    <property type="entry name" value="PAP2"/>
    <property type="match status" value="1"/>
</dbReference>
<dbReference type="EMBL" id="LXPE01000072">
    <property type="protein sequence ID" value="OBA25563.1"/>
    <property type="molecule type" value="Genomic_DNA"/>
</dbReference>
<keyword evidence="4 6" id="KW-1133">Transmembrane helix</keyword>
<evidence type="ECO:0000313" key="9">
    <source>
        <dbReference type="Proteomes" id="UP000092321"/>
    </source>
</evidence>
<dbReference type="PANTHER" id="PTHR14969:SF59">
    <property type="entry name" value="DOLICHYLDIPHOSPHATASE"/>
    <property type="match status" value="1"/>
</dbReference>
<dbReference type="PANTHER" id="PTHR14969">
    <property type="entry name" value="SPHINGOSINE-1-PHOSPHATE PHOSPHOHYDROLASE"/>
    <property type="match status" value="1"/>
</dbReference>
<dbReference type="GO" id="GO:0016020">
    <property type="term" value="C:membrane"/>
    <property type="evidence" value="ECO:0007669"/>
    <property type="project" value="UniProtKB-SubCell"/>
</dbReference>
<dbReference type="AlphaFoldDB" id="A0A1B7TA26"/>
<accession>A0A1B7TA26</accession>
<feature type="transmembrane region" description="Helical" evidence="6">
    <location>
        <begin position="140"/>
        <end position="161"/>
    </location>
</feature>
<evidence type="ECO:0000256" key="4">
    <source>
        <dbReference type="ARBA" id="ARBA00022989"/>
    </source>
</evidence>